<evidence type="ECO:0000313" key="6">
    <source>
        <dbReference type="Proteomes" id="UP001589890"/>
    </source>
</evidence>
<dbReference type="SUPFAM" id="SSF52317">
    <property type="entry name" value="Class I glutamine amidotransferase-like"/>
    <property type="match status" value="1"/>
</dbReference>
<keyword evidence="1" id="KW-0805">Transcription regulation</keyword>
<dbReference type="InterPro" id="IPR002818">
    <property type="entry name" value="DJ-1/PfpI"/>
</dbReference>
<gene>
    <name evidence="5" type="ORF">ACFFGN_08290</name>
</gene>
<dbReference type="InterPro" id="IPR018060">
    <property type="entry name" value="HTH_AraC"/>
</dbReference>
<keyword evidence="3" id="KW-0804">Transcription</keyword>
<evidence type="ECO:0000256" key="2">
    <source>
        <dbReference type="ARBA" id="ARBA00023125"/>
    </source>
</evidence>
<dbReference type="SUPFAM" id="SSF46689">
    <property type="entry name" value="Homeodomain-like"/>
    <property type="match status" value="2"/>
</dbReference>
<sequence>MARSTVSVLAYDGMTSFESGIVIEIFGLSWPDIGRPWYELTVCTETPQPVRVLGGATLSTPYGLDVFAAADTVVVPSVADPRAETSPELIAALRQAYERGARIVSICSGAFALAAAGILDGRRATTHWQYADLLRERYPDIMVDPEPLYTDEGNVLTSAGCAAGLDLCLHLVRKDLGADVANAVARRMIIQPHRAGGQAQYIESPLAPEPADAPVARSLAWALEHLADQIGVQELADRAGLSTRTYLRHFTRATGTSPSKWLIAQRVQASLVMLESGDAPIEEIATAVGFATPVTFRHHFSRLVQTSPSSYRRTFRRQATPARAN</sequence>
<dbReference type="Proteomes" id="UP001589890">
    <property type="component" value="Unassembled WGS sequence"/>
</dbReference>
<dbReference type="Pfam" id="PF12833">
    <property type="entry name" value="HTH_18"/>
    <property type="match status" value="1"/>
</dbReference>
<keyword evidence="6" id="KW-1185">Reference proteome</keyword>
<dbReference type="Pfam" id="PF01965">
    <property type="entry name" value="DJ-1_PfpI"/>
    <property type="match status" value="1"/>
</dbReference>
<dbReference type="InterPro" id="IPR018062">
    <property type="entry name" value="HTH_AraC-typ_CS"/>
</dbReference>
<dbReference type="Gene3D" id="3.40.50.880">
    <property type="match status" value="1"/>
</dbReference>
<dbReference type="InterPro" id="IPR052158">
    <property type="entry name" value="INH-QAR"/>
</dbReference>
<evidence type="ECO:0000313" key="5">
    <source>
        <dbReference type="EMBL" id="MFC0624059.1"/>
    </source>
</evidence>
<dbReference type="PROSITE" id="PS01124">
    <property type="entry name" value="HTH_ARAC_FAMILY_2"/>
    <property type="match status" value="1"/>
</dbReference>
<dbReference type="InterPro" id="IPR029062">
    <property type="entry name" value="Class_I_gatase-like"/>
</dbReference>
<evidence type="ECO:0000256" key="3">
    <source>
        <dbReference type="ARBA" id="ARBA00023163"/>
    </source>
</evidence>
<dbReference type="CDD" id="cd03137">
    <property type="entry name" value="GATase1_AraC_1"/>
    <property type="match status" value="1"/>
</dbReference>
<protein>
    <submittedName>
        <fullName evidence="5">GlxA family transcriptional regulator</fullName>
    </submittedName>
</protein>
<dbReference type="PROSITE" id="PS00041">
    <property type="entry name" value="HTH_ARAC_FAMILY_1"/>
    <property type="match status" value="1"/>
</dbReference>
<dbReference type="EMBL" id="JBHLTC010000009">
    <property type="protein sequence ID" value="MFC0624059.1"/>
    <property type="molecule type" value="Genomic_DNA"/>
</dbReference>
<dbReference type="InterPro" id="IPR009057">
    <property type="entry name" value="Homeodomain-like_sf"/>
</dbReference>
<proteinExistence type="predicted"/>
<dbReference type="SMART" id="SM00342">
    <property type="entry name" value="HTH_ARAC"/>
    <property type="match status" value="1"/>
</dbReference>
<dbReference type="PANTHER" id="PTHR43130">
    <property type="entry name" value="ARAC-FAMILY TRANSCRIPTIONAL REGULATOR"/>
    <property type="match status" value="1"/>
</dbReference>
<evidence type="ECO:0000256" key="1">
    <source>
        <dbReference type="ARBA" id="ARBA00023015"/>
    </source>
</evidence>
<reference evidence="5 6" key="1">
    <citation type="submission" date="2024-09" db="EMBL/GenBank/DDBJ databases">
        <authorList>
            <person name="Sun Q."/>
            <person name="Mori K."/>
        </authorList>
    </citation>
    <scope>NUCLEOTIDE SEQUENCE [LARGE SCALE GENOMIC DNA]</scope>
    <source>
        <strain evidence="5 6">CGMCC 1.15906</strain>
    </source>
</reference>
<comment type="caution">
    <text evidence="5">The sequence shown here is derived from an EMBL/GenBank/DDBJ whole genome shotgun (WGS) entry which is preliminary data.</text>
</comment>
<organism evidence="5 6">
    <name type="scientific">Kribbella deserti</name>
    <dbReference type="NCBI Taxonomy" id="1926257"/>
    <lineage>
        <taxon>Bacteria</taxon>
        <taxon>Bacillati</taxon>
        <taxon>Actinomycetota</taxon>
        <taxon>Actinomycetes</taxon>
        <taxon>Propionibacteriales</taxon>
        <taxon>Kribbellaceae</taxon>
        <taxon>Kribbella</taxon>
    </lineage>
</organism>
<keyword evidence="2" id="KW-0238">DNA-binding</keyword>
<name>A0ABV6QHE3_9ACTN</name>
<feature type="domain" description="HTH araC/xylS-type" evidence="4">
    <location>
        <begin position="216"/>
        <end position="314"/>
    </location>
</feature>
<dbReference type="Gene3D" id="1.10.10.60">
    <property type="entry name" value="Homeodomain-like"/>
    <property type="match status" value="1"/>
</dbReference>
<accession>A0ABV6QHE3</accession>
<evidence type="ECO:0000259" key="4">
    <source>
        <dbReference type="PROSITE" id="PS01124"/>
    </source>
</evidence>
<dbReference type="RefSeq" id="WP_380044809.1">
    <property type="nucleotide sequence ID" value="NZ_JBHLTC010000009.1"/>
</dbReference>
<dbReference type="PANTHER" id="PTHR43130:SF3">
    <property type="entry name" value="HTH-TYPE TRANSCRIPTIONAL REGULATOR RV1931C"/>
    <property type="match status" value="1"/>
</dbReference>